<feature type="signal peptide" evidence="1">
    <location>
        <begin position="1"/>
        <end position="36"/>
    </location>
</feature>
<gene>
    <name evidence="2" type="ORF">CtesDRAFT_PD0539</name>
</gene>
<keyword evidence="1" id="KW-0732">Signal</keyword>
<sequence precursor="true">MRLRGLRRTYTDQEEPMRPMTLLTAAMAVLAGSAHAARPMNTDDARIVDAKACQLESWVRHPKGHAEFWALPACNFTGNLELTMGGALTRMDGSTRASAQVIQGKTLFKPLETNGWGVGLVMGLARDPRRDAGGGHDTYAYVPASFSFLDDKVVLHTNVGWRRDQGVHSNRFTWGLGSETQLTGRTWLIAETYGGGSGRPLAQVGLRHWLVPDRVQIDATYGNRFGDGSQRWISVGLRLLTAPFLP</sequence>
<evidence type="ECO:0000313" key="2">
    <source>
        <dbReference type="EMBL" id="EED65593.1"/>
    </source>
</evidence>
<evidence type="ECO:0000256" key="1">
    <source>
        <dbReference type="SAM" id="SignalP"/>
    </source>
</evidence>
<evidence type="ECO:0000313" key="3">
    <source>
        <dbReference type="Proteomes" id="UP000003039"/>
    </source>
</evidence>
<name>B7WUA9_COMTK</name>
<accession>B7WUA9</accession>
<feature type="chain" id="PRO_5002865797" description="Transporter" evidence="1">
    <location>
        <begin position="37"/>
        <end position="246"/>
    </location>
</feature>
<evidence type="ECO:0008006" key="4">
    <source>
        <dbReference type="Google" id="ProtNLM"/>
    </source>
</evidence>
<reference evidence="2 3" key="1">
    <citation type="journal article" date="2004" name="Appl. Environ. Microbiol.">
        <title>Mineralization of individual congeners of linear alkylbenzenesulfonate by defined pairs of heterotrophic bacteria.</title>
        <authorList>
            <person name="Schleheck D."/>
            <person name="Knepper T.P."/>
            <person name="Fischer K."/>
            <person name="Cook A.M."/>
        </authorList>
    </citation>
    <scope>NUCLEOTIDE SEQUENCE [LARGE SCALE GENOMIC DNA]</scope>
    <source>
        <strain evidence="3">DSM 14576 / KF-1</strain>
    </source>
</reference>
<dbReference type="AlphaFoldDB" id="B7WUA9"/>
<proteinExistence type="predicted"/>
<dbReference type="EMBL" id="AAUJ02000001">
    <property type="protein sequence ID" value="EED65593.1"/>
    <property type="molecule type" value="Genomic_DNA"/>
</dbReference>
<dbReference type="Proteomes" id="UP000003039">
    <property type="component" value="Unassembled WGS sequence"/>
</dbReference>
<organism evidence="2 3">
    <name type="scientific">Comamonas testosteroni (strain DSM 14576 / KF-1)</name>
    <name type="common">Pseudomonas testosteroni</name>
    <dbReference type="NCBI Taxonomy" id="399795"/>
    <lineage>
        <taxon>Bacteria</taxon>
        <taxon>Pseudomonadati</taxon>
        <taxon>Pseudomonadota</taxon>
        <taxon>Betaproteobacteria</taxon>
        <taxon>Burkholderiales</taxon>
        <taxon>Comamonadaceae</taxon>
        <taxon>Comamonas</taxon>
    </lineage>
</organism>
<comment type="caution">
    <text evidence="2">The sequence shown here is derived from an EMBL/GenBank/DDBJ whole genome shotgun (WGS) entry which is preliminary data.</text>
</comment>
<dbReference type="eggNOG" id="ENOG502ZAP2">
    <property type="taxonomic scope" value="Bacteria"/>
</dbReference>
<protein>
    <recommendedName>
        <fullName evidence="4">Transporter</fullName>
    </recommendedName>
</protein>